<evidence type="ECO:0000259" key="4">
    <source>
        <dbReference type="PROSITE" id="PS01124"/>
    </source>
</evidence>
<dbReference type="Pfam" id="PF12833">
    <property type="entry name" value="HTH_18"/>
    <property type="match status" value="1"/>
</dbReference>
<keyword evidence="3" id="KW-0804">Transcription</keyword>
<dbReference type="InterPro" id="IPR050204">
    <property type="entry name" value="AraC_XylS_family_regulators"/>
</dbReference>
<organism evidence="5 6">
    <name type="scientific">Cohnella suwonensis</name>
    <dbReference type="NCBI Taxonomy" id="696072"/>
    <lineage>
        <taxon>Bacteria</taxon>
        <taxon>Bacillati</taxon>
        <taxon>Bacillota</taxon>
        <taxon>Bacilli</taxon>
        <taxon>Bacillales</taxon>
        <taxon>Paenibacillaceae</taxon>
        <taxon>Cohnella</taxon>
    </lineage>
</organism>
<accession>A0ABW0LSC5</accession>
<evidence type="ECO:0000313" key="5">
    <source>
        <dbReference type="EMBL" id="MFC5467476.1"/>
    </source>
</evidence>
<evidence type="ECO:0000256" key="1">
    <source>
        <dbReference type="ARBA" id="ARBA00023015"/>
    </source>
</evidence>
<sequence length="272" mass="29963">MFDEDCSSLSAETHGYIQYGLQWQTQGYTERKIRYANEPVIYYQFATDGSGRAIRVVPDGCVDLLFRCDPSRPSALACGTVLKGTEISLEPNAVYFGVRLSYGLSLLLPGLPPKEIVDVQAPFEDALSQYADMAAKLAGRASFPQRIALFERDGLRLVTGDVRAAGIVGYCLATMHRTGGSVTVRELAADTGYSERYLRTKFEHSLGFPPKLYNRIVRFQQALEGVVRGVAPLSDVAAGGGYFDQAHFMKDFKSFSLMTPSQIRSMITAPRT</sequence>
<dbReference type="PANTHER" id="PTHR46796">
    <property type="entry name" value="HTH-TYPE TRANSCRIPTIONAL ACTIVATOR RHAS-RELATED"/>
    <property type="match status" value="1"/>
</dbReference>
<keyword evidence="6" id="KW-1185">Reference proteome</keyword>
<evidence type="ECO:0000256" key="3">
    <source>
        <dbReference type="ARBA" id="ARBA00023163"/>
    </source>
</evidence>
<dbReference type="EMBL" id="JBHSMH010000004">
    <property type="protein sequence ID" value="MFC5467476.1"/>
    <property type="molecule type" value="Genomic_DNA"/>
</dbReference>
<dbReference type="Gene3D" id="1.10.10.60">
    <property type="entry name" value="Homeodomain-like"/>
    <property type="match status" value="1"/>
</dbReference>
<dbReference type="InterPro" id="IPR018060">
    <property type="entry name" value="HTH_AraC"/>
</dbReference>
<evidence type="ECO:0000256" key="2">
    <source>
        <dbReference type="ARBA" id="ARBA00023125"/>
    </source>
</evidence>
<dbReference type="SMART" id="SM00342">
    <property type="entry name" value="HTH_ARAC"/>
    <property type="match status" value="1"/>
</dbReference>
<keyword evidence="1" id="KW-0805">Transcription regulation</keyword>
<proteinExistence type="predicted"/>
<dbReference type="PROSITE" id="PS01124">
    <property type="entry name" value="HTH_ARAC_FAMILY_2"/>
    <property type="match status" value="1"/>
</dbReference>
<dbReference type="RefSeq" id="WP_209747141.1">
    <property type="nucleotide sequence ID" value="NZ_JBHSMH010000004.1"/>
</dbReference>
<name>A0ABW0LSC5_9BACL</name>
<evidence type="ECO:0000313" key="6">
    <source>
        <dbReference type="Proteomes" id="UP001596105"/>
    </source>
</evidence>
<dbReference type="SUPFAM" id="SSF46689">
    <property type="entry name" value="Homeodomain-like"/>
    <property type="match status" value="1"/>
</dbReference>
<comment type="caution">
    <text evidence="5">The sequence shown here is derived from an EMBL/GenBank/DDBJ whole genome shotgun (WGS) entry which is preliminary data.</text>
</comment>
<reference evidence="6" key="1">
    <citation type="journal article" date="2019" name="Int. J. Syst. Evol. Microbiol.">
        <title>The Global Catalogue of Microorganisms (GCM) 10K type strain sequencing project: providing services to taxonomists for standard genome sequencing and annotation.</title>
        <authorList>
            <consortium name="The Broad Institute Genomics Platform"/>
            <consortium name="The Broad Institute Genome Sequencing Center for Infectious Disease"/>
            <person name="Wu L."/>
            <person name="Ma J."/>
        </authorList>
    </citation>
    <scope>NUCLEOTIDE SEQUENCE [LARGE SCALE GENOMIC DNA]</scope>
    <source>
        <strain evidence="6">CCUG 57113</strain>
    </source>
</reference>
<dbReference type="Proteomes" id="UP001596105">
    <property type="component" value="Unassembled WGS sequence"/>
</dbReference>
<dbReference type="InterPro" id="IPR009057">
    <property type="entry name" value="Homeodomain-like_sf"/>
</dbReference>
<gene>
    <name evidence="5" type="ORF">ACFPPD_02020</name>
</gene>
<protein>
    <submittedName>
        <fullName evidence="5">Helix-turn-helix domain-containing protein</fullName>
    </submittedName>
</protein>
<feature type="domain" description="HTH araC/xylS-type" evidence="4">
    <location>
        <begin position="165"/>
        <end position="266"/>
    </location>
</feature>
<keyword evidence="2" id="KW-0238">DNA-binding</keyword>